<feature type="chain" id="PRO_5045273784" description="Outer membrane protein beta-barrel domain-containing protein" evidence="2">
    <location>
        <begin position="22"/>
        <end position="182"/>
    </location>
</feature>
<keyword evidence="5" id="KW-1185">Reference proteome</keyword>
<evidence type="ECO:0000256" key="1">
    <source>
        <dbReference type="ARBA" id="ARBA00022729"/>
    </source>
</evidence>
<dbReference type="Pfam" id="PF13505">
    <property type="entry name" value="OMP_b-brl"/>
    <property type="match status" value="1"/>
</dbReference>
<name>A0ABP3UXA6_9FLAO</name>
<sequence>MKTLITTLVLALCTTIGFSQSNSSQSVSYGVRAGLTISNMDYKDGPINENQHRNGFLFGIYAEIPLAASLSVAPEIQFSPEGANHEDFANDYINVPVLLKYKLFDDAVAFGVGPQVGVKVHKDNDGFKNFVFSGVGIIEFKLTGDFYVDARYNYGFSNVFDEELVPEATTGVIQIGLNYKVF</sequence>
<dbReference type="Proteomes" id="UP001500736">
    <property type="component" value="Unassembled WGS sequence"/>
</dbReference>
<reference evidence="5" key="1">
    <citation type="journal article" date="2019" name="Int. J. Syst. Evol. Microbiol.">
        <title>The Global Catalogue of Microorganisms (GCM) 10K type strain sequencing project: providing services to taxonomists for standard genome sequencing and annotation.</title>
        <authorList>
            <consortium name="The Broad Institute Genomics Platform"/>
            <consortium name="The Broad Institute Genome Sequencing Center for Infectious Disease"/>
            <person name="Wu L."/>
            <person name="Ma J."/>
        </authorList>
    </citation>
    <scope>NUCLEOTIDE SEQUENCE [LARGE SCALE GENOMIC DNA]</scope>
    <source>
        <strain evidence="5">JCM 15976</strain>
    </source>
</reference>
<protein>
    <recommendedName>
        <fullName evidence="3">Outer membrane protein beta-barrel domain-containing protein</fullName>
    </recommendedName>
</protein>
<feature type="signal peptide" evidence="2">
    <location>
        <begin position="1"/>
        <end position="21"/>
    </location>
</feature>
<proteinExistence type="predicted"/>
<dbReference type="EMBL" id="BAAAGF010000002">
    <property type="protein sequence ID" value="GAA0744357.1"/>
    <property type="molecule type" value="Genomic_DNA"/>
</dbReference>
<dbReference type="RefSeq" id="WP_343797682.1">
    <property type="nucleotide sequence ID" value="NZ_BAAAGF010000002.1"/>
</dbReference>
<accession>A0ABP3UXA6</accession>
<comment type="caution">
    <text evidence="4">The sequence shown here is derived from an EMBL/GenBank/DDBJ whole genome shotgun (WGS) entry which is preliminary data.</text>
</comment>
<gene>
    <name evidence="4" type="ORF">GCM10009431_18410</name>
</gene>
<evidence type="ECO:0000313" key="5">
    <source>
        <dbReference type="Proteomes" id="UP001500736"/>
    </source>
</evidence>
<evidence type="ECO:0000313" key="4">
    <source>
        <dbReference type="EMBL" id="GAA0744357.1"/>
    </source>
</evidence>
<evidence type="ECO:0000256" key="2">
    <source>
        <dbReference type="SAM" id="SignalP"/>
    </source>
</evidence>
<dbReference type="InterPro" id="IPR027385">
    <property type="entry name" value="Beta-barrel_OMP"/>
</dbReference>
<evidence type="ECO:0000259" key="3">
    <source>
        <dbReference type="Pfam" id="PF13505"/>
    </source>
</evidence>
<feature type="domain" description="Outer membrane protein beta-barrel" evidence="3">
    <location>
        <begin position="11"/>
        <end position="180"/>
    </location>
</feature>
<keyword evidence="1 2" id="KW-0732">Signal</keyword>
<organism evidence="4 5">
    <name type="scientific">Gaetbulibacter jejuensis</name>
    <dbReference type="NCBI Taxonomy" id="584607"/>
    <lineage>
        <taxon>Bacteria</taxon>
        <taxon>Pseudomonadati</taxon>
        <taxon>Bacteroidota</taxon>
        <taxon>Flavobacteriia</taxon>
        <taxon>Flavobacteriales</taxon>
        <taxon>Flavobacteriaceae</taxon>
        <taxon>Gaetbulibacter</taxon>
    </lineage>
</organism>